<dbReference type="EMBL" id="SRLO01000584">
    <property type="protein sequence ID" value="TNN51376.1"/>
    <property type="molecule type" value="Genomic_DNA"/>
</dbReference>
<gene>
    <name evidence="1" type="ORF">EYF80_038413</name>
</gene>
<proteinExistence type="predicted"/>
<reference evidence="1 2" key="1">
    <citation type="submission" date="2019-03" db="EMBL/GenBank/DDBJ databases">
        <title>First draft genome of Liparis tanakae, snailfish: a comprehensive survey of snailfish specific genes.</title>
        <authorList>
            <person name="Kim W."/>
            <person name="Song I."/>
            <person name="Jeong J.-H."/>
            <person name="Kim D."/>
            <person name="Kim S."/>
            <person name="Ryu S."/>
            <person name="Song J.Y."/>
            <person name="Lee S.K."/>
        </authorList>
    </citation>
    <scope>NUCLEOTIDE SEQUENCE [LARGE SCALE GENOMIC DNA]</scope>
    <source>
        <tissue evidence="1">Muscle</tissue>
    </source>
</reference>
<evidence type="ECO:0000313" key="1">
    <source>
        <dbReference type="EMBL" id="TNN51376.1"/>
    </source>
</evidence>
<dbReference type="Proteomes" id="UP000314294">
    <property type="component" value="Unassembled WGS sequence"/>
</dbReference>
<protein>
    <submittedName>
        <fullName evidence="1">Uncharacterized protein</fullName>
    </submittedName>
</protein>
<name>A0A4Z2GCS6_9TELE</name>
<accession>A0A4Z2GCS6</accession>
<comment type="caution">
    <text evidence="1">The sequence shown here is derived from an EMBL/GenBank/DDBJ whole genome shotgun (WGS) entry which is preliminary data.</text>
</comment>
<sequence>MRSRSAVPEWTQVAVAVDGVAGQVEARQLGRAFGERLHHAQLVVAHVQVDEAGAPGHGRVVHVLQGHVVQEQVGQLGHGHHLLPQRGEGLGVQVVQGVVAEAEPLDVLQALQGEDRPAAALCHRRADGGVRHVGHAALYLEGHVGDVDQPVVGERQQVEEAQLREGSGLDLLHAVTVHHELLQRGQAVQRLLGSRGETDNLILGNWKKSVLGGGGGTETW</sequence>
<evidence type="ECO:0000313" key="2">
    <source>
        <dbReference type="Proteomes" id="UP000314294"/>
    </source>
</evidence>
<dbReference type="AlphaFoldDB" id="A0A4Z2GCS6"/>
<keyword evidence="2" id="KW-1185">Reference proteome</keyword>
<organism evidence="1 2">
    <name type="scientific">Liparis tanakae</name>
    <name type="common">Tanaka's snailfish</name>
    <dbReference type="NCBI Taxonomy" id="230148"/>
    <lineage>
        <taxon>Eukaryota</taxon>
        <taxon>Metazoa</taxon>
        <taxon>Chordata</taxon>
        <taxon>Craniata</taxon>
        <taxon>Vertebrata</taxon>
        <taxon>Euteleostomi</taxon>
        <taxon>Actinopterygii</taxon>
        <taxon>Neopterygii</taxon>
        <taxon>Teleostei</taxon>
        <taxon>Neoteleostei</taxon>
        <taxon>Acanthomorphata</taxon>
        <taxon>Eupercaria</taxon>
        <taxon>Perciformes</taxon>
        <taxon>Cottioidei</taxon>
        <taxon>Cottales</taxon>
        <taxon>Liparidae</taxon>
        <taxon>Liparis</taxon>
    </lineage>
</organism>